<name>A0A0E9X523_ANGAN</name>
<evidence type="ECO:0000256" key="1">
    <source>
        <dbReference type="SAM" id="Phobius"/>
    </source>
</evidence>
<reference evidence="2" key="1">
    <citation type="submission" date="2014-11" db="EMBL/GenBank/DDBJ databases">
        <authorList>
            <person name="Amaro Gonzalez C."/>
        </authorList>
    </citation>
    <scope>NUCLEOTIDE SEQUENCE</scope>
</reference>
<sequence>MCRRPVRTGIEKMCDQSIGALWSHHPHLRPCDLRFLLVFVQIYIKCVLVSFGIFIELTSCCRGSAGIYCGCCVALDWVIAHVFLP</sequence>
<keyword evidence="1" id="KW-0812">Transmembrane</keyword>
<dbReference type="AlphaFoldDB" id="A0A0E9X523"/>
<accession>A0A0E9X523</accession>
<feature type="transmembrane region" description="Helical" evidence="1">
    <location>
        <begin position="67"/>
        <end position="84"/>
    </location>
</feature>
<reference evidence="2" key="2">
    <citation type="journal article" date="2015" name="Fish Shellfish Immunol.">
        <title>Early steps in the European eel (Anguilla anguilla)-Vibrio vulnificus interaction in the gills: Role of the RtxA13 toxin.</title>
        <authorList>
            <person name="Callol A."/>
            <person name="Pajuelo D."/>
            <person name="Ebbesson L."/>
            <person name="Teles M."/>
            <person name="MacKenzie S."/>
            <person name="Amaro C."/>
        </authorList>
    </citation>
    <scope>NUCLEOTIDE SEQUENCE</scope>
</reference>
<keyword evidence="1" id="KW-1133">Transmembrane helix</keyword>
<organism evidence="2">
    <name type="scientific">Anguilla anguilla</name>
    <name type="common">European freshwater eel</name>
    <name type="synonym">Muraena anguilla</name>
    <dbReference type="NCBI Taxonomy" id="7936"/>
    <lineage>
        <taxon>Eukaryota</taxon>
        <taxon>Metazoa</taxon>
        <taxon>Chordata</taxon>
        <taxon>Craniata</taxon>
        <taxon>Vertebrata</taxon>
        <taxon>Euteleostomi</taxon>
        <taxon>Actinopterygii</taxon>
        <taxon>Neopterygii</taxon>
        <taxon>Teleostei</taxon>
        <taxon>Anguilliformes</taxon>
        <taxon>Anguillidae</taxon>
        <taxon>Anguilla</taxon>
    </lineage>
</organism>
<keyword evidence="1" id="KW-0472">Membrane</keyword>
<proteinExistence type="predicted"/>
<protein>
    <submittedName>
        <fullName evidence="2">Uncharacterized protein</fullName>
    </submittedName>
</protein>
<dbReference type="EMBL" id="GBXM01011597">
    <property type="protein sequence ID" value="JAH96980.1"/>
    <property type="molecule type" value="Transcribed_RNA"/>
</dbReference>
<evidence type="ECO:0000313" key="2">
    <source>
        <dbReference type="EMBL" id="JAH96980.1"/>
    </source>
</evidence>
<feature type="transmembrane region" description="Helical" evidence="1">
    <location>
        <begin position="35"/>
        <end position="55"/>
    </location>
</feature>